<evidence type="ECO:0008006" key="4">
    <source>
        <dbReference type="Google" id="ProtNLM"/>
    </source>
</evidence>
<organism evidence="2 3">
    <name type="scientific">Mycolicibacterium conceptionense</name>
    <dbReference type="NCBI Taxonomy" id="451644"/>
    <lineage>
        <taxon>Bacteria</taxon>
        <taxon>Bacillati</taxon>
        <taxon>Actinomycetota</taxon>
        <taxon>Actinomycetes</taxon>
        <taxon>Mycobacteriales</taxon>
        <taxon>Mycobacteriaceae</taxon>
        <taxon>Mycolicibacterium</taxon>
    </lineage>
</organism>
<sequence length="122" mass="13339">MYRIVGTAKSDSAASPINSQFLSQLATLTSDRSARILNSSPRIPVLLWCALIFGSLVLITLASFMRLENSRAHMILVSTVTVLLALLLFLVFMLDHPYGPVGVTPHRFAHAVVVFDLIDKGT</sequence>
<accession>A0A0U1DTK0</accession>
<dbReference type="InterPro" id="IPR025333">
    <property type="entry name" value="DUF4239"/>
</dbReference>
<reference evidence="2 3" key="1">
    <citation type="submission" date="2015-03" db="EMBL/GenBank/DDBJ databases">
        <authorList>
            <person name="Murphy D."/>
        </authorList>
    </citation>
    <scope>NUCLEOTIDE SEQUENCE [LARGE SCALE GENOMIC DNA]</scope>
    <source>
        <strain evidence="2 3">D16</strain>
    </source>
</reference>
<dbReference type="Pfam" id="PF14023">
    <property type="entry name" value="Bestrophin-like"/>
    <property type="match status" value="1"/>
</dbReference>
<evidence type="ECO:0000313" key="2">
    <source>
        <dbReference type="EMBL" id="CQD22620.1"/>
    </source>
</evidence>
<proteinExistence type="predicted"/>
<keyword evidence="1" id="KW-1133">Transmembrane helix</keyword>
<protein>
    <recommendedName>
        <fullName evidence="4">Integral membrane protein</fullName>
    </recommendedName>
</protein>
<keyword evidence="1" id="KW-0472">Membrane</keyword>
<dbReference type="EMBL" id="CTEF01000005">
    <property type="protein sequence ID" value="CQD22620.1"/>
    <property type="molecule type" value="Genomic_DNA"/>
</dbReference>
<keyword evidence="1" id="KW-0812">Transmembrane</keyword>
<dbReference type="Proteomes" id="UP000182227">
    <property type="component" value="Unassembled WGS sequence"/>
</dbReference>
<evidence type="ECO:0000313" key="3">
    <source>
        <dbReference type="Proteomes" id="UP000182227"/>
    </source>
</evidence>
<name>A0A0U1DTK0_9MYCO</name>
<dbReference type="AlphaFoldDB" id="A0A0U1DTK0"/>
<gene>
    <name evidence="2" type="ORF">BN970_05360</name>
</gene>
<feature type="transmembrane region" description="Helical" evidence="1">
    <location>
        <begin position="74"/>
        <end position="94"/>
    </location>
</feature>
<feature type="transmembrane region" description="Helical" evidence="1">
    <location>
        <begin position="45"/>
        <end position="67"/>
    </location>
</feature>
<evidence type="ECO:0000256" key="1">
    <source>
        <dbReference type="SAM" id="Phobius"/>
    </source>
</evidence>